<evidence type="ECO:0000313" key="2">
    <source>
        <dbReference type="Proteomes" id="UP000186601"/>
    </source>
</evidence>
<comment type="caution">
    <text evidence="1">The sequence shown here is derived from an EMBL/GenBank/DDBJ whole genome shotgun (WGS) entry which is preliminary data.</text>
</comment>
<evidence type="ECO:0000313" key="1">
    <source>
        <dbReference type="EMBL" id="PSS06511.1"/>
    </source>
</evidence>
<name>A0A2R6QEH4_9APHY</name>
<dbReference type="Proteomes" id="UP000186601">
    <property type="component" value="Unassembled WGS sequence"/>
</dbReference>
<protein>
    <submittedName>
        <fullName evidence="1">Uncharacterized protein</fullName>
    </submittedName>
</protein>
<dbReference type="AlphaFoldDB" id="A0A2R6QEH4"/>
<organism evidence="1 2">
    <name type="scientific">Hermanssonia centrifuga</name>
    <dbReference type="NCBI Taxonomy" id="98765"/>
    <lineage>
        <taxon>Eukaryota</taxon>
        <taxon>Fungi</taxon>
        <taxon>Dikarya</taxon>
        <taxon>Basidiomycota</taxon>
        <taxon>Agaricomycotina</taxon>
        <taxon>Agaricomycetes</taxon>
        <taxon>Polyporales</taxon>
        <taxon>Meruliaceae</taxon>
        <taxon>Hermanssonia</taxon>
    </lineage>
</organism>
<proteinExistence type="predicted"/>
<accession>A0A2R6QEH4</accession>
<reference evidence="1 2" key="1">
    <citation type="submission" date="2018-02" db="EMBL/GenBank/DDBJ databases">
        <title>Genome sequence of the basidiomycete white-rot fungus Phlebia centrifuga.</title>
        <authorList>
            <person name="Granchi Z."/>
            <person name="Peng M."/>
            <person name="de Vries R.P."/>
            <person name="Hilden K."/>
            <person name="Makela M.R."/>
            <person name="Grigoriev I."/>
            <person name="Riley R."/>
        </authorList>
    </citation>
    <scope>NUCLEOTIDE SEQUENCE [LARGE SCALE GENOMIC DNA]</scope>
    <source>
        <strain evidence="1 2">FBCC195</strain>
    </source>
</reference>
<keyword evidence="2" id="KW-1185">Reference proteome</keyword>
<dbReference type="EMBL" id="MLYV02000364">
    <property type="protein sequence ID" value="PSS06511.1"/>
    <property type="molecule type" value="Genomic_DNA"/>
</dbReference>
<sequence length="131" mass="15084">MSSTDNLNITVFTVFGAKERSVMIGVRNVAALWRYVIVTWKARFVSAVHEERLNLCKTPYGMSPRSKEEKRIIRYSFQNLDNDTYHGKRRSASGIKCEILNPRSYNAQKRPQGIHLKHCLAGDVHTGNRLY</sequence>
<gene>
    <name evidence="1" type="ORF">PHLCEN_2v3713</name>
</gene>